<accession>A0ABD1ZQR6</accession>
<organism evidence="2 3">
    <name type="scientific">Riccia fluitans</name>
    <dbReference type="NCBI Taxonomy" id="41844"/>
    <lineage>
        <taxon>Eukaryota</taxon>
        <taxon>Viridiplantae</taxon>
        <taxon>Streptophyta</taxon>
        <taxon>Embryophyta</taxon>
        <taxon>Marchantiophyta</taxon>
        <taxon>Marchantiopsida</taxon>
        <taxon>Marchantiidae</taxon>
        <taxon>Marchantiales</taxon>
        <taxon>Ricciaceae</taxon>
        <taxon>Riccia</taxon>
    </lineage>
</organism>
<proteinExistence type="predicted"/>
<sequence length="247" mass="27069">MNLNLPSLSRNDLRVRTVTGACWRNTESTFAGREECASSLRIRGGQNNSLSLHHKLGRTHSLKFSCLSVNSTRNGTVGLNLGFKKGTPRRGRRFMVRAVNTEEKQKEKEKESPNVEATTKKWGLEAGLWQIFTSKEEGSEGKEKKASQAKHLLTRYGGAYLATSIFLSLVSFSLCYVLVNSGVDVAALLQKVGIQTNEAGEKVGTFALAYAAHKAASPIRFPPTVALTPIVAGWFGKKPDSEEEKKP</sequence>
<name>A0ABD1ZQR6_9MARC</name>
<dbReference type="InterPro" id="IPR045866">
    <property type="entry name" value="FAM210A/B-like"/>
</dbReference>
<dbReference type="Pfam" id="PF06916">
    <property type="entry name" value="FAM210A-B_dom"/>
    <property type="match status" value="1"/>
</dbReference>
<comment type="caution">
    <text evidence="2">The sequence shown here is derived from an EMBL/GenBank/DDBJ whole genome shotgun (WGS) entry which is preliminary data.</text>
</comment>
<evidence type="ECO:0000313" key="3">
    <source>
        <dbReference type="Proteomes" id="UP001605036"/>
    </source>
</evidence>
<dbReference type="EMBL" id="JBHFFA010000001">
    <property type="protein sequence ID" value="KAL2653783.1"/>
    <property type="molecule type" value="Genomic_DNA"/>
</dbReference>
<reference evidence="2 3" key="1">
    <citation type="submission" date="2024-09" db="EMBL/GenBank/DDBJ databases">
        <title>Chromosome-scale assembly of Riccia fluitans.</title>
        <authorList>
            <person name="Paukszto L."/>
            <person name="Sawicki J."/>
            <person name="Karawczyk K."/>
            <person name="Piernik-Szablinska J."/>
            <person name="Szczecinska M."/>
            <person name="Mazdziarz M."/>
        </authorList>
    </citation>
    <scope>NUCLEOTIDE SEQUENCE [LARGE SCALE GENOMIC DNA]</scope>
    <source>
        <strain evidence="2">Rf_01</strain>
        <tissue evidence="2">Aerial parts of the thallus</tissue>
    </source>
</reference>
<evidence type="ECO:0000313" key="2">
    <source>
        <dbReference type="EMBL" id="KAL2653783.1"/>
    </source>
</evidence>
<gene>
    <name evidence="2" type="ORF">R1flu_021911</name>
</gene>
<dbReference type="PANTHER" id="PTHR21377:SF20">
    <property type="entry name" value="OS04G0416000 PROTEIN"/>
    <property type="match status" value="1"/>
</dbReference>
<dbReference type="AlphaFoldDB" id="A0ABD1ZQR6"/>
<evidence type="ECO:0000259" key="1">
    <source>
        <dbReference type="Pfam" id="PF06916"/>
    </source>
</evidence>
<dbReference type="PANTHER" id="PTHR21377">
    <property type="entry name" value="PROTEIN FAM210B, MITOCHONDRIAL"/>
    <property type="match status" value="1"/>
</dbReference>
<keyword evidence="3" id="KW-1185">Reference proteome</keyword>
<dbReference type="InterPro" id="IPR009688">
    <property type="entry name" value="FAM210A/B-like_dom"/>
</dbReference>
<dbReference type="Proteomes" id="UP001605036">
    <property type="component" value="Unassembled WGS sequence"/>
</dbReference>
<protein>
    <recommendedName>
        <fullName evidence="1">DUF1279 domain-containing protein</fullName>
    </recommendedName>
</protein>
<feature type="domain" description="DUF1279" evidence="1">
    <location>
        <begin position="148"/>
        <end position="230"/>
    </location>
</feature>